<feature type="compositionally biased region" description="Acidic residues" evidence="1">
    <location>
        <begin position="338"/>
        <end position="352"/>
    </location>
</feature>
<gene>
    <name evidence="2" type="ORF">VTJ83DRAFT_7231</name>
</gene>
<dbReference type="Proteomes" id="UP001600064">
    <property type="component" value="Unassembled WGS sequence"/>
</dbReference>
<evidence type="ECO:0008006" key="4">
    <source>
        <dbReference type="Google" id="ProtNLM"/>
    </source>
</evidence>
<protein>
    <recommendedName>
        <fullName evidence="4">F-box domain-containing protein</fullName>
    </recommendedName>
</protein>
<organism evidence="2 3">
    <name type="scientific">Remersonia thermophila</name>
    <dbReference type="NCBI Taxonomy" id="72144"/>
    <lineage>
        <taxon>Eukaryota</taxon>
        <taxon>Fungi</taxon>
        <taxon>Dikarya</taxon>
        <taxon>Ascomycota</taxon>
        <taxon>Pezizomycotina</taxon>
        <taxon>Sordariomycetes</taxon>
        <taxon>Sordariomycetidae</taxon>
        <taxon>Sordariales</taxon>
        <taxon>Sordariales incertae sedis</taxon>
        <taxon>Remersonia</taxon>
    </lineage>
</organism>
<proteinExistence type="predicted"/>
<dbReference type="RefSeq" id="XP_070863448.1">
    <property type="nucleotide sequence ID" value="XM_071014031.1"/>
</dbReference>
<sequence>MQFFNQGALVQSVLNHDPAQLGGRLGVGLATRRVPLTNHHLDGVPGLTSSRWFISHEVPNTNHPTTVFTTMGTINDLPNELLDAILRELSLGHAHGTLKSLCLASRRLHSVAIPHLYRHLVVPTKWLHLARTLVARPDLAAHGRSLHTRCLYGYYRERRIKEEDKDTIHDPRLRAAFLKRRRVYLAGLPKSYQCYSDDDGDDPYAHPTRSNQWDLVTFGILLDGDHNLPLDLITSLLPNLETIDAWIDGGAAFRFCTPGSLPRLRRVLLNYVGDSCFHSEGMRLDILVNLFRAAGNSLARVEAFNVGSCRLLTAARHGPQAQQQDDDASSDHQKEEQNDYEEDGDEEDQDEEPTPLVLLGVKHANFNGGCLLGEPSYLQNILIAFPCVERFELDWCPVCSKPLDFEELGVILRDHAPRMKFLRVDIGSYRGLGAEELEDFVGKLAARGVSSEIRMSQERSQKLGLGEDGTLRRNV</sequence>
<dbReference type="GeneID" id="98128675"/>
<evidence type="ECO:0000256" key="1">
    <source>
        <dbReference type="SAM" id="MobiDB-lite"/>
    </source>
</evidence>
<name>A0ABR4D2W8_9PEZI</name>
<keyword evidence="3" id="KW-1185">Reference proteome</keyword>
<evidence type="ECO:0000313" key="2">
    <source>
        <dbReference type="EMBL" id="KAL2264721.1"/>
    </source>
</evidence>
<feature type="region of interest" description="Disordered" evidence="1">
    <location>
        <begin position="320"/>
        <end position="352"/>
    </location>
</feature>
<evidence type="ECO:0000313" key="3">
    <source>
        <dbReference type="Proteomes" id="UP001600064"/>
    </source>
</evidence>
<reference evidence="2 3" key="1">
    <citation type="journal article" date="2024" name="Commun. Biol.">
        <title>Comparative genomic analysis of thermophilic fungi reveals convergent evolutionary adaptations and gene losses.</title>
        <authorList>
            <person name="Steindorff A.S."/>
            <person name="Aguilar-Pontes M.V."/>
            <person name="Robinson A.J."/>
            <person name="Andreopoulos B."/>
            <person name="LaButti K."/>
            <person name="Kuo A."/>
            <person name="Mondo S."/>
            <person name="Riley R."/>
            <person name="Otillar R."/>
            <person name="Haridas S."/>
            <person name="Lipzen A."/>
            <person name="Grimwood J."/>
            <person name="Schmutz J."/>
            <person name="Clum A."/>
            <person name="Reid I.D."/>
            <person name="Moisan M.C."/>
            <person name="Butler G."/>
            <person name="Nguyen T.T.M."/>
            <person name="Dewar K."/>
            <person name="Conant G."/>
            <person name="Drula E."/>
            <person name="Henrissat B."/>
            <person name="Hansel C."/>
            <person name="Singer S."/>
            <person name="Hutchinson M.I."/>
            <person name="de Vries R.P."/>
            <person name="Natvig D.O."/>
            <person name="Powell A.J."/>
            <person name="Tsang A."/>
            <person name="Grigoriev I.V."/>
        </authorList>
    </citation>
    <scope>NUCLEOTIDE SEQUENCE [LARGE SCALE GENOMIC DNA]</scope>
    <source>
        <strain evidence="2 3">ATCC 22073</strain>
    </source>
</reference>
<comment type="caution">
    <text evidence="2">The sequence shown here is derived from an EMBL/GenBank/DDBJ whole genome shotgun (WGS) entry which is preliminary data.</text>
</comment>
<accession>A0ABR4D2W8</accession>
<dbReference type="EMBL" id="JAZGUE010000007">
    <property type="protein sequence ID" value="KAL2264721.1"/>
    <property type="molecule type" value="Genomic_DNA"/>
</dbReference>